<dbReference type="Pfam" id="PF13765">
    <property type="entry name" value="PRY"/>
    <property type="match status" value="1"/>
</dbReference>
<dbReference type="AlphaFoldDB" id="A0AAV6H5C9"/>
<dbReference type="SUPFAM" id="SSF57845">
    <property type="entry name" value="B-box zinc-binding domain"/>
    <property type="match status" value="1"/>
</dbReference>
<dbReference type="EMBL" id="JADWDJ010000004">
    <property type="protein sequence ID" value="KAG5282269.1"/>
    <property type="molecule type" value="Genomic_DNA"/>
</dbReference>
<dbReference type="PRINTS" id="PR01407">
    <property type="entry name" value="BUTYPHLNCDUF"/>
</dbReference>
<dbReference type="CDD" id="cd19769">
    <property type="entry name" value="Bbox2_TRIM16-like"/>
    <property type="match status" value="1"/>
</dbReference>
<dbReference type="InterPro" id="IPR003877">
    <property type="entry name" value="SPRY_dom"/>
</dbReference>
<evidence type="ECO:0000256" key="5">
    <source>
        <dbReference type="ARBA" id="ARBA00022859"/>
    </source>
</evidence>
<dbReference type="InterPro" id="IPR017907">
    <property type="entry name" value="Znf_RING_CS"/>
</dbReference>
<dbReference type="Pfam" id="PF25600">
    <property type="entry name" value="TRIM_CC"/>
    <property type="match status" value="1"/>
</dbReference>
<dbReference type="InterPro" id="IPR006574">
    <property type="entry name" value="PRY"/>
</dbReference>
<dbReference type="Pfam" id="PF00622">
    <property type="entry name" value="SPRY"/>
    <property type="match status" value="1"/>
</dbReference>
<evidence type="ECO:0000256" key="6">
    <source>
        <dbReference type="PROSITE-ProRule" id="PRU00175"/>
    </source>
</evidence>
<comment type="caution">
    <text evidence="9">The sequence shown here is derived from an EMBL/GenBank/DDBJ whole genome shotgun (WGS) entry which is preliminary data.</text>
</comment>
<dbReference type="Gene3D" id="3.30.160.60">
    <property type="entry name" value="Classic Zinc Finger"/>
    <property type="match status" value="1"/>
</dbReference>
<name>A0AAV6H5C9_9TELE</name>
<dbReference type="GO" id="GO:0005737">
    <property type="term" value="C:cytoplasm"/>
    <property type="evidence" value="ECO:0007669"/>
    <property type="project" value="UniProtKB-ARBA"/>
</dbReference>
<evidence type="ECO:0000256" key="4">
    <source>
        <dbReference type="ARBA" id="ARBA00022833"/>
    </source>
</evidence>
<keyword evidence="10" id="KW-1185">Reference proteome</keyword>
<dbReference type="Gene3D" id="2.60.120.920">
    <property type="match status" value="1"/>
</dbReference>
<dbReference type="GO" id="GO:0045087">
    <property type="term" value="P:innate immune response"/>
    <property type="evidence" value="ECO:0007669"/>
    <property type="project" value="UniProtKB-KW"/>
</dbReference>
<feature type="non-terminal residue" evidence="9">
    <location>
        <position position="1"/>
    </location>
</feature>
<evidence type="ECO:0000256" key="1">
    <source>
        <dbReference type="ARBA" id="ARBA00022588"/>
    </source>
</evidence>
<evidence type="ECO:0000256" key="2">
    <source>
        <dbReference type="ARBA" id="ARBA00022723"/>
    </source>
</evidence>
<dbReference type="Proteomes" id="UP000823561">
    <property type="component" value="Chromosome 4"/>
</dbReference>
<dbReference type="Pfam" id="PF13445">
    <property type="entry name" value="zf-RING_UBOX"/>
    <property type="match status" value="1"/>
</dbReference>
<dbReference type="InterPro" id="IPR058030">
    <property type="entry name" value="TRIM8/14/16/25/29/45/65_CC"/>
</dbReference>
<dbReference type="InterPro" id="IPR027370">
    <property type="entry name" value="Znf-RING_euk"/>
</dbReference>
<accession>A0AAV6H5C9</accession>
<evidence type="ECO:0000313" key="10">
    <source>
        <dbReference type="Proteomes" id="UP000823561"/>
    </source>
</evidence>
<keyword evidence="1" id="KW-0399">Innate immunity</keyword>
<evidence type="ECO:0008006" key="11">
    <source>
        <dbReference type="Google" id="ProtNLM"/>
    </source>
</evidence>
<keyword evidence="5" id="KW-0391">Immunity</keyword>
<gene>
    <name evidence="9" type="ORF">AALO_G00054140</name>
</gene>
<dbReference type="SMART" id="SM00184">
    <property type="entry name" value="RING"/>
    <property type="match status" value="1"/>
</dbReference>
<dbReference type="GO" id="GO:0008270">
    <property type="term" value="F:zinc ion binding"/>
    <property type="evidence" value="ECO:0007669"/>
    <property type="project" value="UniProtKB-KW"/>
</dbReference>
<dbReference type="SMART" id="SM00589">
    <property type="entry name" value="PRY"/>
    <property type="match status" value="1"/>
</dbReference>
<feature type="domain" description="B30.2/SPRY" evidence="8">
    <location>
        <begin position="443"/>
        <end position="639"/>
    </location>
</feature>
<sequence length="639" mass="71269">LHSADSLLPSGSVHSLQLKAVVRRTQPDNAHTMADDMLSLLSLEAELTCSICLNTFENPVTLPCGHNFCQGCLDESWKESFILFCPQCRHLYPSKPELKKNTVLSAVVETFKKKASPLGSDYALAKTEEIEVIKCDTCMTAKAFKTCLTCMASFCEEHIRPHMENPIFRPHQLTNPLGDLRGKICQDHNKIMEFFCQKHDCCICAICLQQFHRDCEYTTPQERRAKKESKMTDMLRVLDRKIDKNSLVMAQITEQQLQLQDDASARKKMMSTEYQFIRHLIDKEEQDALKAVDKDLESGQTRIQSLIKKFGQNVEKMSAVKMELNSLLSRADSLSFLQASTQLASSAIFDPYCPHVNMESKALMAYHSSAVAMKELLSKILTLSAENRFSLLKPGVCVKGNEDATTGEGGTPNQQHPIFNLSNAELSSEQCSLNKAGAHNVSIPRDISTAVKRSDLLKFSTVLKLDPWTAHKRIVLTDDFTKASMAEEPRHYPDGPKRFVVCSQVLCSQGFLQGHHYWEVKISRTKSCGLGLGLGLAYGSIDRRGPGSRLGLNSASWCIEWFNDKLSAWHDAVETVLGVPGPSHVGVLLDCDGGSATFYAVADRAFPLYTFVFPFKETVYPAFWIFSAGCSISLCKLTS</sequence>
<dbReference type="PANTHER" id="PTHR25465:SF77">
    <property type="entry name" value="E3 UBIQUITIN_ISG15 LIGASE TRIM25"/>
    <property type="match status" value="1"/>
</dbReference>
<dbReference type="PANTHER" id="PTHR25465">
    <property type="entry name" value="B-BOX DOMAIN CONTAINING"/>
    <property type="match status" value="1"/>
</dbReference>
<reference evidence="9" key="1">
    <citation type="submission" date="2020-10" db="EMBL/GenBank/DDBJ databases">
        <title>Chromosome-scale genome assembly of the Allis shad, Alosa alosa.</title>
        <authorList>
            <person name="Margot Z."/>
            <person name="Christophe K."/>
            <person name="Cabau C."/>
            <person name="Louis A."/>
            <person name="Berthelot C."/>
            <person name="Parey E."/>
            <person name="Roest Crollius H."/>
            <person name="Montfort J."/>
            <person name="Robinson-Rechavi M."/>
            <person name="Bucao C."/>
            <person name="Bouchez O."/>
            <person name="Gislard M."/>
            <person name="Lluch J."/>
            <person name="Milhes M."/>
            <person name="Lampietro C."/>
            <person name="Lopez Roques C."/>
            <person name="Donnadieu C."/>
            <person name="Braasch I."/>
            <person name="Desvignes T."/>
            <person name="Postlethwait J."/>
            <person name="Bobe J."/>
            <person name="Guiguen Y."/>
        </authorList>
    </citation>
    <scope>NUCLEOTIDE SEQUENCE</scope>
    <source>
        <strain evidence="9">M-15738</strain>
        <tissue evidence="9">Blood</tissue>
    </source>
</reference>
<dbReference type="PROSITE" id="PS00518">
    <property type="entry name" value="ZF_RING_1"/>
    <property type="match status" value="1"/>
</dbReference>
<feature type="domain" description="RING-type" evidence="7">
    <location>
        <begin position="49"/>
        <end position="89"/>
    </location>
</feature>
<keyword evidence="2" id="KW-0479">Metal-binding</keyword>
<dbReference type="InterPro" id="IPR003879">
    <property type="entry name" value="Butyrophylin_SPRY"/>
</dbReference>
<dbReference type="InterPro" id="IPR043136">
    <property type="entry name" value="B30.2/SPRY_sf"/>
</dbReference>
<organism evidence="9 10">
    <name type="scientific">Alosa alosa</name>
    <name type="common">allis shad</name>
    <dbReference type="NCBI Taxonomy" id="278164"/>
    <lineage>
        <taxon>Eukaryota</taxon>
        <taxon>Metazoa</taxon>
        <taxon>Chordata</taxon>
        <taxon>Craniata</taxon>
        <taxon>Vertebrata</taxon>
        <taxon>Euteleostomi</taxon>
        <taxon>Actinopterygii</taxon>
        <taxon>Neopterygii</taxon>
        <taxon>Teleostei</taxon>
        <taxon>Clupei</taxon>
        <taxon>Clupeiformes</taxon>
        <taxon>Clupeoidei</taxon>
        <taxon>Clupeidae</taxon>
        <taxon>Alosa</taxon>
    </lineage>
</organism>
<keyword evidence="3 6" id="KW-0863">Zinc-finger</keyword>
<dbReference type="Gene3D" id="3.30.40.10">
    <property type="entry name" value="Zinc/RING finger domain, C3HC4 (zinc finger)"/>
    <property type="match status" value="1"/>
</dbReference>
<dbReference type="Gene3D" id="4.10.830.40">
    <property type="match status" value="1"/>
</dbReference>
<evidence type="ECO:0000313" key="9">
    <source>
        <dbReference type="EMBL" id="KAG5282269.1"/>
    </source>
</evidence>
<dbReference type="InterPro" id="IPR013320">
    <property type="entry name" value="ConA-like_dom_sf"/>
</dbReference>
<dbReference type="SUPFAM" id="SSF57850">
    <property type="entry name" value="RING/U-box"/>
    <property type="match status" value="1"/>
</dbReference>
<keyword evidence="4" id="KW-0862">Zinc</keyword>
<protein>
    <recommendedName>
        <fullName evidence="11">Tripartite motif containing 25</fullName>
    </recommendedName>
</protein>
<dbReference type="PROSITE" id="PS50188">
    <property type="entry name" value="B302_SPRY"/>
    <property type="match status" value="1"/>
</dbReference>
<evidence type="ECO:0000259" key="7">
    <source>
        <dbReference type="PROSITE" id="PS50089"/>
    </source>
</evidence>
<dbReference type="SMART" id="SM00449">
    <property type="entry name" value="SPRY"/>
    <property type="match status" value="1"/>
</dbReference>
<dbReference type="SUPFAM" id="SSF49899">
    <property type="entry name" value="Concanavalin A-like lectins/glucanases"/>
    <property type="match status" value="1"/>
</dbReference>
<dbReference type="PROSITE" id="PS50089">
    <property type="entry name" value="ZF_RING_2"/>
    <property type="match status" value="1"/>
</dbReference>
<proteinExistence type="predicted"/>
<dbReference type="InterPro" id="IPR013083">
    <property type="entry name" value="Znf_RING/FYVE/PHD"/>
</dbReference>
<dbReference type="InterPro" id="IPR001841">
    <property type="entry name" value="Znf_RING"/>
</dbReference>
<dbReference type="InterPro" id="IPR001870">
    <property type="entry name" value="B30.2/SPRY"/>
</dbReference>
<evidence type="ECO:0000259" key="8">
    <source>
        <dbReference type="PROSITE" id="PS50188"/>
    </source>
</evidence>
<dbReference type="InterPro" id="IPR051051">
    <property type="entry name" value="E3_ubiq-ligase_TRIM/RNF"/>
</dbReference>
<evidence type="ECO:0000256" key="3">
    <source>
        <dbReference type="ARBA" id="ARBA00022771"/>
    </source>
</evidence>